<dbReference type="PROSITE" id="PS50213">
    <property type="entry name" value="FAS1"/>
    <property type="match status" value="2"/>
</dbReference>
<sequence length="310" mass="31827">MKLSFSPTLTASLAAVALIGTTVQVQVQALEDIPTTAIENGSFTTLVAALGAADLVDALSEPNGPFTVFAPTDEAFDALPNGLVECLLEPENKDSLAAILTYHVVSGQVLSSDLMDGMTATTLQGEDVTVDLSDGVKINDSIVVAADVSATNGVIHVISSVLVPPSLDVEAFLETCDIPSTAIEAGMFNTLVAALGAADLVGALQGDGPFTVFAPTDDAFAALPEELVTCLLEPDNKGVLQSILTYHVVSGQVLSTDLEDGMEAATLQGEEVVVDLSDGVKINESNVIIADVLATNGVIHVIDAVLVPPS</sequence>
<name>A0A1E7EKB9_9STRA</name>
<dbReference type="Proteomes" id="UP000095751">
    <property type="component" value="Unassembled WGS sequence"/>
</dbReference>
<dbReference type="PANTHER" id="PTHR10900">
    <property type="entry name" value="PERIOSTIN-RELATED"/>
    <property type="match status" value="1"/>
</dbReference>
<evidence type="ECO:0000313" key="3">
    <source>
        <dbReference type="EMBL" id="OEU06360.1"/>
    </source>
</evidence>
<dbReference type="SUPFAM" id="SSF82153">
    <property type="entry name" value="FAS1 domain"/>
    <property type="match status" value="2"/>
</dbReference>
<dbReference type="InterPro" id="IPR000782">
    <property type="entry name" value="FAS1_domain"/>
</dbReference>
<feature type="chain" id="PRO_5009191957" evidence="1">
    <location>
        <begin position="30"/>
        <end position="310"/>
    </location>
</feature>
<evidence type="ECO:0000259" key="2">
    <source>
        <dbReference type="PROSITE" id="PS50213"/>
    </source>
</evidence>
<proteinExistence type="predicted"/>
<dbReference type="AlphaFoldDB" id="A0A1E7EKB9"/>
<keyword evidence="1" id="KW-0732">Signal</keyword>
<dbReference type="KEGG" id="fcy:FRACYDRAFT_214339"/>
<dbReference type="GO" id="GO:0005615">
    <property type="term" value="C:extracellular space"/>
    <property type="evidence" value="ECO:0007669"/>
    <property type="project" value="TreeGrafter"/>
</dbReference>
<evidence type="ECO:0000256" key="1">
    <source>
        <dbReference type="SAM" id="SignalP"/>
    </source>
</evidence>
<dbReference type="Gene3D" id="2.30.180.10">
    <property type="entry name" value="FAS1 domain"/>
    <property type="match status" value="2"/>
</dbReference>
<feature type="non-terminal residue" evidence="3">
    <location>
        <position position="310"/>
    </location>
</feature>
<dbReference type="FunFam" id="2.30.180.10:FF:000032">
    <property type="entry name" value="Fasciclin domain-containing protein, putative"/>
    <property type="match status" value="2"/>
</dbReference>
<dbReference type="InterPro" id="IPR036378">
    <property type="entry name" value="FAS1_dom_sf"/>
</dbReference>
<feature type="signal peptide" evidence="1">
    <location>
        <begin position="1"/>
        <end position="29"/>
    </location>
</feature>
<dbReference type="EMBL" id="KV784411">
    <property type="protein sequence ID" value="OEU06360.1"/>
    <property type="molecule type" value="Genomic_DNA"/>
</dbReference>
<feature type="domain" description="FAS1" evidence="2">
    <location>
        <begin position="175"/>
        <end position="306"/>
    </location>
</feature>
<keyword evidence="4" id="KW-1185">Reference proteome</keyword>
<gene>
    <name evidence="3" type="ORF">FRACYDRAFT_214339</name>
</gene>
<feature type="domain" description="FAS1" evidence="2">
    <location>
        <begin position="30"/>
        <end position="162"/>
    </location>
</feature>
<dbReference type="PANTHER" id="PTHR10900:SF77">
    <property type="entry name" value="FI19380P1"/>
    <property type="match status" value="1"/>
</dbReference>
<evidence type="ECO:0000313" key="4">
    <source>
        <dbReference type="Proteomes" id="UP000095751"/>
    </source>
</evidence>
<protein>
    <submittedName>
        <fullName evidence="3">Fasciclin-domain-containing protein</fullName>
    </submittedName>
</protein>
<dbReference type="InterPro" id="IPR050904">
    <property type="entry name" value="Adhesion/Biosynth-related"/>
</dbReference>
<accession>A0A1E7EKB9</accession>
<dbReference type="OrthoDB" id="44517at2759"/>
<dbReference type="Pfam" id="PF02469">
    <property type="entry name" value="Fasciclin"/>
    <property type="match status" value="2"/>
</dbReference>
<dbReference type="SMART" id="SM00554">
    <property type="entry name" value="FAS1"/>
    <property type="match status" value="2"/>
</dbReference>
<organism evidence="3 4">
    <name type="scientific">Fragilariopsis cylindrus CCMP1102</name>
    <dbReference type="NCBI Taxonomy" id="635003"/>
    <lineage>
        <taxon>Eukaryota</taxon>
        <taxon>Sar</taxon>
        <taxon>Stramenopiles</taxon>
        <taxon>Ochrophyta</taxon>
        <taxon>Bacillariophyta</taxon>
        <taxon>Bacillariophyceae</taxon>
        <taxon>Bacillariophycidae</taxon>
        <taxon>Bacillariales</taxon>
        <taxon>Bacillariaceae</taxon>
        <taxon>Fragilariopsis</taxon>
    </lineage>
</organism>
<dbReference type="InParanoid" id="A0A1E7EKB9"/>
<reference evidence="3 4" key="1">
    <citation type="submission" date="2016-09" db="EMBL/GenBank/DDBJ databases">
        <title>Extensive genetic diversity and differential bi-allelic expression allows diatom success in the polar Southern Ocean.</title>
        <authorList>
            <consortium name="DOE Joint Genome Institute"/>
            <person name="Mock T."/>
            <person name="Otillar R.P."/>
            <person name="Strauss J."/>
            <person name="Dupont C."/>
            <person name="Frickenhaus S."/>
            <person name="Maumus F."/>
            <person name="Mcmullan M."/>
            <person name="Sanges R."/>
            <person name="Schmutz J."/>
            <person name="Toseland A."/>
            <person name="Valas R."/>
            <person name="Veluchamy A."/>
            <person name="Ward B.J."/>
            <person name="Allen A."/>
            <person name="Barry K."/>
            <person name="Falciatore A."/>
            <person name="Ferrante M."/>
            <person name="Fortunato A.E."/>
            <person name="Gloeckner G."/>
            <person name="Gruber A."/>
            <person name="Hipkin R."/>
            <person name="Janech M."/>
            <person name="Kroth P."/>
            <person name="Leese F."/>
            <person name="Lindquist E."/>
            <person name="Lyon B.R."/>
            <person name="Martin J."/>
            <person name="Mayer C."/>
            <person name="Parker M."/>
            <person name="Quesneville H."/>
            <person name="Raymond J."/>
            <person name="Uhlig C."/>
            <person name="Valentin K.U."/>
            <person name="Worden A.Z."/>
            <person name="Armbrust E.V."/>
            <person name="Bowler C."/>
            <person name="Green B."/>
            <person name="Moulton V."/>
            <person name="Van Oosterhout C."/>
            <person name="Grigoriev I."/>
        </authorList>
    </citation>
    <scope>NUCLEOTIDE SEQUENCE [LARGE SCALE GENOMIC DNA]</scope>
    <source>
        <strain evidence="3 4">CCMP1102</strain>
    </source>
</reference>